<reference evidence="2" key="1">
    <citation type="journal article" date="2022" name="Int. J. Mol. Sci.">
        <title>Draft Genome of Tanacetum Coccineum: Genomic Comparison of Closely Related Tanacetum-Family Plants.</title>
        <authorList>
            <person name="Yamashiro T."/>
            <person name="Shiraishi A."/>
            <person name="Nakayama K."/>
            <person name="Satake H."/>
        </authorList>
    </citation>
    <scope>NUCLEOTIDE SEQUENCE</scope>
</reference>
<comment type="caution">
    <text evidence="2">The sequence shown here is derived from an EMBL/GenBank/DDBJ whole genome shotgun (WGS) entry which is preliminary data.</text>
</comment>
<keyword evidence="3" id="KW-1185">Reference proteome</keyword>
<reference evidence="2" key="2">
    <citation type="submission" date="2022-01" db="EMBL/GenBank/DDBJ databases">
        <authorList>
            <person name="Yamashiro T."/>
            <person name="Shiraishi A."/>
            <person name="Satake H."/>
            <person name="Nakayama K."/>
        </authorList>
    </citation>
    <scope>NUCLEOTIDE SEQUENCE</scope>
</reference>
<sequence length="285" mass="32771">MCWLRGMLDWIAQRWIWLPLSSQYIVVRINYEHLRRIRCRYQDVGEFISRSTLLGACLRPYDAFLIETGARDSPGIELEFRSIAITSSFDVSVTVSALLDELFSSDFVDMRRLRMSCSSSVVEHWWTWDRAASAQKNRGNFIAALSIVSCAATTRVVSSRLSTTRFVQVSNCCYLSMKSSLDKSEEINYETSDEETEEQPRRRDLYRFVDHPQIQQANLMNEFAPHQIPQPLGNMNGWLIESEEEAERDEVDSDLESTASSKPVGEKNDKDDHGYASHPCPWCSK</sequence>
<feature type="region of interest" description="Disordered" evidence="1">
    <location>
        <begin position="241"/>
        <end position="285"/>
    </location>
</feature>
<evidence type="ECO:0000313" key="2">
    <source>
        <dbReference type="EMBL" id="GJS71774.1"/>
    </source>
</evidence>
<dbReference type="Proteomes" id="UP001151760">
    <property type="component" value="Unassembled WGS sequence"/>
</dbReference>
<accession>A0ABQ4Y2C1</accession>
<feature type="compositionally biased region" description="Basic and acidic residues" evidence="1">
    <location>
        <begin position="264"/>
        <end position="275"/>
    </location>
</feature>
<gene>
    <name evidence="2" type="ORF">Tco_0704615</name>
</gene>
<feature type="compositionally biased region" description="Acidic residues" evidence="1">
    <location>
        <begin position="241"/>
        <end position="255"/>
    </location>
</feature>
<evidence type="ECO:0000256" key="1">
    <source>
        <dbReference type="SAM" id="MobiDB-lite"/>
    </source>
</evidence>
<proteinExistence type="predicted"/>
<evidence type="ECO:0000313" key="3">
    <source>
        <dbReference type="Proteomes" id="UP001151760"/>
    </source>
</evidence>
<name>A0ABQ4Y2C1_9ASTR</name>
<organism evidence="2 3">
    <name type="scientific">Tanacetum coccineum</name>
    <dbReference type="NCBI Taxonomy" id="301880"/>
    <lineage>
        <taxon>Eukaryota</taxon>
        <taxon>Viridiplantae</taxon>
        <taxon>Streptophyta</taxon>
        <taxon>Embryophyta</taxon>
        <taxon>Tracheophyta</taxon>
        <taxon>Spermatophyta</taxon>
        <taxon>Magnoliopsida</taxon>
        <taxon>eudicotyledons</taxon>
        <taxon>Gunneridae</taxon>
        <taxon>Pentapetalae</taxon>
        <taxon>asterids</taxon>
        <taxon>campanulids</taxon>
        <taxon>Asterales</taxon>
        <taxon>Asteraceae</taxon>
        <taxon>Asteroideae</taxon>
        <taxon>Anthemideae</taxon>
        <taxon>Anthemidinae</taxon>
        <taxon>Tanacetum</taxon>
    </lineage>
</organism>
<dbReference type="EMBL" id="BQNB010010030">
    <property type="protein sequence ID" value="GJS71774.1"/>
    <property type="molecule type" value="Genomic_DNA"/>
</dbReference>
<protein>
    <submittedName>
        <fullName evidence="2">Uncharacterized protein</fullName>
    </submittedName>
</protein>